<accession>M2MX42</accession>
<dbReference type="Proteomes" id="UP000011761">
    <property type="component" value="Unassembled WGS sequence"/>
</dbReference>
<feature type="region of interest" description="Disordered" evidence="1">
    <location>
        <begin position="1"/>
        <end position="33"/>
    </location>
</feature>
<dbReference type="KEGG" id="bcom:BAUCODRAFT_333518"/>
<proteinExistence type="predicted"/>
<organism evidence="2 3">
    <name type="scientific">Baudoinia panamericana (strain UAMH 10762)</name>
    <name type="common">Angels' share fungus</name>
    <name type="synonym">Baudoinia compniacensis (strain UAMH 10762)</name>
    <dbReference type="NCBI Taxonomy" id="717646"/>
    <lineage>
        <taxon>Eukaryota</taxon>
        <taxon>Fungi</taxon>
        <taxon>Dikarya</taxon>
        <taxon>Ascomycota</taxon>
        <taxon>Pezizomycotina</taxon>
        <taxon>Dothideomycetes</taxon>
        <taxon>Dothideomycetidae</taxon>
        <taxon>Mycosphaerellales</taxon>
        <taxon>Teratosphaeriaceae</taxon>
        <taxon>Baudoinia</taxon>
    </lineage>
</organism>
<name>M2MX42_BAUPA</name>
<protein>
    <submittedName>
        <fullName evidence="2">Uncharacterized protein</fullName>
    </submittedName>
</protein>
<evidence type="ECO:0000313" key="3">
    <source>
        <dbReference type="Proteomes" id="UP000011761"/>
    </source>
</evidence>
<reference evidence="2 3" key="1">
    <citation type="journal article" date="2012" name="PLoS Pathog.">
        <title>Diverse lifestyles and strategies of plant pathogenesis encoded in the genomes of eighteen Dothideomycetes fungi.</title>
        <authorList>
            <person name="Ohm R.A."/>
            <person name="Feau N."/>
            <person name="Henrissat B."/>
            <person name="Schoch C.L."/>
            <person name="Horwitz B.A."/>
            <person name="Barry K.W."/>
            <person name="Condon B.J."/>
            <person name="Copeland A.C."/>
            <person name="Dhillon B."/>
            <person name="Glaser F."/>
            <person name="Hesse C.N."/>
            <person name="Kosti I."/>
            <person name="LaButti K."/>
            <person name="Lindquist E.A."/>
            <person name="Lucas S."/>
            <person name="Salamov A.A."/>
            <person name="Bradshaw R.E."/>
            <person name="Ciuffetti L."/>
            <person name="Hamelin R.C."/>
            <person name="Kema G.H.J."/>
            <person name="Lawrence C."/>
            <person name="Scott J.A."/>
            <person name="Spatafora J.W."/>
            <person name="Turgeon B.G."/>
            <person name="de Wit P.J.G.M."/>
            <person name="Zhong S."/>
            <person name="Goodwin S.B."/>
            <person name="Grigoriev I.V."/>
        </authorList>
    </citation>
    <scope>NUCLEOTIDE SEQUENCE [LARGE SCALE GENOMIC DNA]</scope>
    <source>
        <strain evidence="2 3">UAMH 10762</strain>
    </source>
</reference>
<dbReference type="GeneID" id="19112104"/>
<feature type="compositionally biased region" description="Basic residues" evidence="1">
    <location>
        <begin position="1"/>
        <end position="10"/>
    </location>
</feature>
<evidence type="ECO:0000256" key="1">
    <source>
        <dbReference type="SAM" id="MobiDB-lite"/>
    </source>
</evidence>
<dbReference type="HOGENOM" id="CLU_1255774_0_0_1"/>
<dbReference type="AlphaFoldDB" id="M2MX42"/>
<dbReference type="RefSeq" id="XP_007681994.1">
    <property type="nucleotide sequence ID" value="XM_007683804.1"/>
</dbReference>
<keyword evidence="3" id="KW-1185">Reference proteome</keyword>
<evidence type="ECO:0000313" key="2">
    <source>
        <dbReference type="EMBL" id="EMC90820.1"/>
    </source>
</evidence>
<sequence length="220" mass="23741">MRFLSFRRHRPDCPVSAPMTRNAKRKAEDPAPGDEIARRIAAECLLSAQHIIKQESPDGDNPTAITAPHVAGAAADDTVSEAQSETSEVNAGKHVLNHGAFKACMHVIAEYKRKDDIYKLASKELVQHASTSAAAASATQEALRSGDISEAKSRPLIERVARPLRREHAVAAASGISSESALRRTLTVFVKALPPEVRQSLPKVLLEVQAKTSTQVRNNG</sequence>
<dbReference type="EMBL" id="KB445566">
    <property type="protein sequence ID" value="EMC90820.1"/>
    <property type="molecule type" value="Genomic_DNA"/>
</dbReference>
<gene>
    <name evidence="2" type="ORF">BAUCODRAFT_333518</name>
</gene>